<evidence type="ECO:0000313" key="1">
    <source>
        <dbReference type="EMBL" id="RML57144.1"/>
    </source>
</evidence>
<gene>
    <name evidence="2" type="ORF">ALP13_101330</name>
    <name evidence="1" type="ORF">APX70_100226</name>
</gene>
<protein>
    <submittedName>
        <fullName evidence="1">Uncharacterized protein</fullName>
    </submittedName>
</protein>
<reference evidence="3 4" key="1">
    <citation type="submission" date="2018-08" db="EMBL/GenBank/DDBJ databases">
        <title>Recombination of ecologically and evolutionarily significant loci maintains genetic cohesion in the Pseudomonas syringae species complex.</title>
        <authorList>
            <person name="Dillon M."/>
            <person name="Thakur S."/>
            <person name="Almeida R.N.D."/>
            <person name="Weir B.S."/>
            <person name="Guttman D.S."/>
        </authorList>
    </citation>
    <scope>NUCLEOTIDE SEQUENCE [LARGE SCALE GENOMIC DNA]</scope>
    <source>
        <strain evidence="1 4">88_10</strain>
        <strain evidence="2 3">ICMP 11281</strain>
    </source>
</reference>
<dbReference type="Proteomes" id="UP000271631">
    <property type="component" value="Unassembled WGS sequence"/>
</dbReference>
<dbReference type="AlphaFoldDB" id="A0A0N0WSZ3"/>
<name>A0A0N0WSZ3_PSEYM</name>
<evidence type="ECO:0000313" key="2">
    <source>
        <dbReference type="EMBL" id="RMV42106.1"/>
    </source>
</evidence>
<proteinExistence type="predicted"/>
<evidence type="ECO:0000313" key="4">
    <source>
        <dbReference type="Proteomes" id="UP000282378"/>
    </source>
</evidence>
<sequence length="60" mass="6526">MPGCGTTSDAVLTADGHCWRLFDGSRILRSESILLADLPNLSYVFSEFAECFLGGCARVR</sequence>
<dbReference type="EMBL" id="RBNL01003158">
    <property type="protein sequence ID" value="RML57144.1"/>
    <property type="molecule type" value="Genomic_DNA"/>
</dbReference>
<dbReference type="Proteomes" id="UP000282378">
    <property type="component" value="Unassembled WGS sequence"/>
</dbReference>
<evidence type="ECO:0000313" key="3">
    <source>
        <dbReference type="Proteomes" id="UP000271631"/>
    </source>
</evidence>
<comment type="caution">
    <text evidence="1">The sequence shown here is derived from an EMBL/GenBank/DDBJ whole genome shotgun (WGS) entry which is preliminary data.</text>
</comment>
<organism evidence="1 4">
    <name type="scientific">Pseudomonas syringae pv. maculicola</name>
    <dbReference type="NCBI Taxonomy" id="59511"/>
    <lineage>
        <taxon>Bacteria</taxon>
        <taxon>Pseudomonadati</taxon>
        <taxon>Pseudomonadota</taxon>
        <taxon>Gammaproteobacteria</taxon>
        <taxon>Pseudomonadales</taxon>
        <taxon>Pseudomonadaceae</taxon>
        <taxon>Pseudomonas</taxon>
    </lineage>
</organism>
<dbReference type="EMBL" id="RBUQ01000046">
    <property type="protein sequence ID" value="RMV42106.1"/>
    <property type="molecule type" value="Genomic_DNA"/>
</dbReference>
<accession>A0A0N0WSZ3</accession>